<accession>A0A7G5C1K2</accession>
<gene>
    <name evidence="1" type="ORF">FPL14_19265</name>
</gene>
<dbReference type="SUPFAM" id="SSF55781">
    <property type="entry name" value="GAF domain-like"/>
    <property type="match status" value="1"/>
</dbReference>
<dbReference type="KEGG" id="cchl:FPL14_19265"/>
<evidence type="ECO:0000313" key="2">
    <source>
        <dbReference type="Proteomes" id="UP000515679"/>
    </source>
</evidence>
<protein>
    <recommendedName>
        <fullName evidence="3">GAF domain-containing protein</fullName>
    </recommendedName>
</protein>
<dbReference type="EMBL" id="CP041969">
    <property type="protein sequence ID" value="QMV43086.1"/>
    <property type="molecule type" value="Genomic_DNA"/>
</dbReference>
<evidence type="ECO:0000313" key="1">
    <source>
        <dbReference type="EMBL" id="QMV43086.1"/>
    </source>
</evidence>
<dbReference type="Gene3D" id="3.30.450.40">
    <property type="match status" value="1"/>
</dbReference>
<evidence type="ECO:0008006" key="3">
    <source>
        <dbReference type="Google" id="ProtNLM"/>
    </source>
</evidence>
<reference evidence="1 2" key="1">
    <citation type="submission" date="2019-07" db="EMBL/GenBank/DDBJ databases">
        <authorList>
            <person name="Kim J.K."/>
            <person name="Cheong H.-M."/>
            <person name="Choi Y."/>
            <person name="Hwang K.J."/>
            <person name="Lee S."/>
            <person name="Choi C."/>
        </authorList>
    </citation>
    <scope>NUCLEOTIDE SEQUENCE [LARGE SCALE GENOMIC DNA]</scope>
    <source>
        <strain evidence="1 2">KS 22</strain>
    </source>
</reference>
<dbReference type="AlphaFoldDB" id="A0A7G5C1K2"/>
<keyword evidence="2" id="KW-1185">Reference proteome</keyword>
<proteinExistence type="predicted"/>
<dbReference type="InterPro" id="IPR029016">
    <property type="entry name" value="GAF-like_dom_sf"/>
</dbReference>
<name>A0A7G5C1K2_9BACL</name>
<dbReference type="RefSeq" id="WP_182299320.1">
    <property type="nucleotide sequence ID" value="NZ_CP041969.1"/>
</dbReference>
<sequence>MKADEKRIREMLNGLRQEAAVDFSALAAINHRERYTCWRWVSGNLNERYSNIRVRHGQGIEGEVIKVGRGLSWNKNESQVASEHAKYSILLTEKLESAFAVPVMAGQSMSGILLIGDRSHRIYEAAVREKVVQAGMKIAGLLVDLI</sequence>
<organism evidence="1 2">
    <name type="scientific">Cohnella cholangitidis</name>
    <dbReference type="NCBI Taxonomy" id="2598458"/>
    <lineage>
        <taxon>Bacteria</taxon>
        <taxon>Bacillati</taxon>
        <taxon>Bacillota</taxon>
        <taxon>Bacilli</taxon>
        <taxon>Bacillales</taxon>
        <taxon>Paenibacillaceae</taxon>
        <taxon>Cohnella</taxon>
    </lineage>
</organism>
<dbReference type="Proteomes" id="UP000515679">
    <property type="component" value="Chromosome"/>
</dbReference>